<name>A0A4R1QUX0_9FIRM</name>
<protein>
    <submittedName>
        <fullName evidence="2">Uncharacterized protein</fullName>
    </submittedName>
</protein>
<feature type="compositionally biased region" description="Basic and acidic residues" evidence="1">
    <location>
        <begin position="225"/>
        <end position="234"/>
    </location>
</feature>
<evidence type="ECO:0000313" key="3">
    <source>
        <dbReference type="Proteomes" id="UP000295718"/>
    </source>
</evidence>
<keyword evidence="3" id="KW-1185">Reference proteome</keyword>
<feature type="region of interest" description="Disordered" evidence="1">
    <location>
        <begin position="124"/>
        <end position="236"/>
    </location>
</feature>
<dbReference type="STRING" id="1469948.GCA_000732725_02843"/>
<dbReference type="OrthoDB" id="9814510at2"/>
<reference evidence="2 3" key="1">
    <citation type="submission" date="2019-03" db="EMBL/GenBank/DDBJ databases">
        <title>Genomic Encyclopedia of Type Strains, Phase IV (KMG-IV): sequencing the most valuable type-strain genomes for metagenomic binning, comparative biology and taxonomic classification.</title>
        <authorList>
            <person name="Goeker M."/>
        </authorList>
    </citation>
    <scope>NUCLEOTIDE SEQUENCE [LARGE SCALE GENOMIC DNA]</scope>
    <source>
        <strain evidence="2 3">DSM 100556</strain>
    </source>
</reference>
<dbReference type="EMBL" id="SLUO01000010">
    <property type="protein sequence ID" value="TCL56901.1"/>
    <property type="molecule type" value="Genomic_DNA"/>
</dbReference>
<evidence type="ECO:0000313" key="2">
    <source>
        <dbReference type="EMBL" id="TCL56901.1"/>
    </source>
</evidence>
<dbReference type="Proteomes" id="UP000295718">
    <property type="component" value="Unassembled WGS sequence"/>
</dbReference>
<feature type="compositionally biased region" description="Basic and acidic residues" evidence="1">
    <location>
        <begin position="132"/>
        <end position="154"/>
    </location>
</feature>
<evidence type="ECO:0000256" key="1">
    <source>
        <dbReference type="SAM" id="MobiDB-lite"/>
    </source>
</evidence>
<organism evidence="2 3">
    <name type="scientific">Kineothrix alysoides</name>
    <dbReference type="NCBI Taxonomy" id="1469948"/>
    <lineage>
        <taxon>Bacteria</taxon>
        <taxon>Bacillati</taxon>
        <taxon>Bacillota</taxon>
        <taxon>Clostridia</taxon>
        <taxon>Lachnospirales</taxon>
        <taxon>Lachnospiraceae</taxon>
        <taxon>Kineothrix</taxon>
    </lineage>
</organism>
<dbReference type="AlphaFoldDB" id="A0A4R1QUX0"/>
<dbReference type="RefSeq" id="WP_031391507.1">
    <property type="nucleotide sequence ID" value="NZ_JPNB01000002.1"/>
</dbReference>
<sequence length="432" mass="48842">MAYYDKKIVYLSYMSNGSKIKNAGFVRAECRGKDYTLDMRVNGIQEWMEKQYDILAVTPSGKEYAVGRIFLQKGAGQWQAGPLKSANAGNTLSYEEIESLRIDLTDGNTIEGVFRKADTSLAAIQSEPNSQKGEKQGFGKIIWREPEKKEKQGSDKVAWSEPGIKEKQGSDKSAWGQPGIKEKQGNDKSAWSEPGIKEKQGSDKSVWSEPGIKEKQGSGKSAWYEPEKKEKQGGEKVTWFDLDKKIKQSIEKAARMEPEKDEKRSAEKITRLEQERDEKRGPDAAFSEKKEGEQPELKAGSMEAAEAIHMDSAILSDKWQQLMQVYPVVHPYEDERQYVSIEPKDFVIMSGDYQHLANNSFLLHGFYNYRHIILGKEKDAADASGSFYLGVPGVYYEREKMVALMFGFEAFECSGGRAEPGKFGYYLRKVKI</sequence>
<comment type="caution">
    <text evidence="2">The sequence shown here is derived from an EMBL/GenBank/DDBJ whole genome shotgun (WGS) entry which is preliminary data.</text>
</comment>
<proteinExistence type="predicted"/>
<feature type="compositionally biased region" description="Basic and acidic residues" evidence="1">
    <location>
        <begin position="251"/>
        <end position="296"/>
    </location>
</feature>
<accession>A0A4R1QUX0</accession>
<feature type="region of interest" description="Disordered" evidence="1">
    <location>
        <begin position="251"/>
        <end position="297"/>
    </location>
</feature>
<gene>
    <name evidence="2" type="ORF">EDD76_11074</name>
</gene>